<feature type="transmembrane region" description="Helical" evidence="3">
    <location>
        <begin position="541"/>
        <end position="559"/>
    </location>
</feature>
<feature type="compositionally biased region" description="Polar residues" evidence="2">
    <location>
        <begin position="71"/>
        <end position="82"/>
    </location>
</feature>
<dbReference type="Proteomes" id="UP000582659">
    <property type="component" value="Unassembled WGS sequence"/>
</dbReference>
<dbReference type="PANTHER" id="PTHR45757:SF11">
    <property type="entry name" value="MAJOR FACILITATOR SUPERFAMILY (MFS) PROFILE DOMAIN-CONTAINING PROTEIN"/>
    <property type="match status" value="1"/>
</dbReference>
<dbReference type="Pfam" id="PF07690">
    <property type="entry name" value="MFS_1"/>
    <property type="match status" value="1"/>
</dbReference>
<evidence type="ECO:0000313" key="5">
    <source>
        <dbReference type="EMBL" id="CAD5210741.1"/>
    </source>
</evidence>
<dbReference type="PROSITE" id="PS50850">
    <property type="entry name" value="MFS"/>
    <property type="match status" value="1"/>
</dbReference>
<comment type="subcellular location">
    <subcellularLocation>
        <location evidence="1">Membrane</location>
        <topology evidence="1">Multi-pass membrane protein</topology>
    </subcellularLocation>
</comment>
<dbReference type="GO" id="GO:0016020">
    <property type="term" value="C:membrane"/>
    <property type="evidence" value="ECO:0007669"/>
    <property type="project" value="UniProtKB-SubCell"/>
</dbReference>
<feature type="transmembrane region" description="Helical" evidence="3">
    <location>
        <begin position="376"/>
        <end position="395"/>
    </location>
</feature>
<feature type="transmembrane region" description="Helical" evidence="3">
    <location>
        <begin position="479"/>
        <end position="495"/>
    </location>
</feature>
<evidence type="ECO:0000256" key="1">
    <source>
        <dbReference type="ARBA" id="ARBA00004141"/>
    </source>
</evidence>
<feature type="region of interest" description="Disordered" evidence="2">
    <location>
        <begin position="100"/>
        <end position="123"/>
    </location>
</feature>
<feature type="transmembrane region" description="Helical" evidence="3">
    <location>
        <begin position="281"/>
        <end position="300"/>
    </location>
</feature>
<feature type="transmembrane region" description="Helical" evidence="3">
    <location>
        <begin position="507"/>
        <end position="529"/>
    </location>
</feature>
<evidence type="ECO:0000256" key="2">
    <source>
        <dbReference type="SAM" id="MobiDB-lite"/>
    </source>
</evidence>
<dbReference type="PANTHER" id="PTHR45757">
    <property type="entry name" value="PROTEIN CBG23364-RELATED"/>
    <property type="match status" value="1"/>
</dbReference>
<evidence type="ECO:0000259" key="4">
    <source>
        <dbReference type="PROSITE" id="PS50850"/>
    </source>
</evidence>
<sequence>METITNAFEIRTTEVRSNSMIFSGMPRISFLSYLPVFSSVINARYGAFGVNRIQDESRLVSKSTMPPVDISANSQDTLQTPRIGQGLPVTTTTTLPGLQINLEDPEKPQNSEPSTRSTSILSSDKSLNEAETAGFFCCGRTRYIVMLVSILCLSSVIANSLALNFTVICMKCTDSSNGTEIKRDMFTDFEKSWLYSAIAMGTILGTFPITYLTSTLGVRKTFTMYGGVSAIATLLTPLAAEAGFFAVFLARFMQGFAVATSWPAMGSIIADWATWKRSGTYVAYLSCHLQFGPMLSMFLGGMFCHSEVGWAALYYLLGGLTIVTFSLFYGFYRDSPTIHKNVSSKELKTITKNKTTYAPQRNGSVKIPYKAIFTDWTVIGILMTCFSSNLGYLIFNQYGPVYLNKVLGFEVKKTGMATALPYIIGTFVKILAGPCSDSVPYLGNRGRVILFATVSQFLMGACFVALAFCPAGMPELAQVFFTSAMVFSALNCVGVSKCTQLISGRYVHFLMALNSFTNSTIVLILPFVIEFLAPDNTRAQWTRVLVGITVIVVSFTLVFDFNAKGEPRPWAIESSVTSDPIKVPTISNACLVELDANHLTKSEKDAELQ</sequence>
<keyword evidence="6" id="KW-1185">Reference proteome</keyword>
<reference evidence="5" key="1">
    <citation type="submission" date="2020-09" db="EMBL/GenBank/DDBJ databases">
        <authorList>
            <person name="Kikuchi T."/>
        </authorList>
    </citation>
    <scope>NUCLEOTIDE SEQUENCE</scope>
    <source>
        <strain evidence="5">Ka4C1</strain>
    </source>
</reference>
<keyword evidence="3" id="KW-0472">Membrane</keyword>
<dbReference type="InterPro" id="IPR020846">
    <property type="entry name" value="MFS_dom"/>
</dbReference>
<feature type="region of interest" description="Disordered" evidence="2">
    <location>
        <begin position="71"/>
        <end position="90"/>
    </location>
</feature>
<accession>A0A7I8XPW3</accession>
<feature type="domain" description="Major facilitator superfamily (MFS) profile" evidence="4">
    <location>
        <begin position="150"/>
        <end position="566"/>
    </location>
</feature>
<dbReference type="Gene3D" id="1.20.1250.20">
    <property type="entry name" value="MFS general substrate transporter like domains"/>
    <property type="match status" value="2"/>
</dbReference>
<feature type="transmembrane region" description="Helical" evidence="3">
    <location>
        <begin position="312"/>
        <end position="332"/>
    </location>
</feature>
<dbReference type="SMR" id="A0A7I8XPW3"/>
<dbReference type="EMBL" id="CAJFCV020000001">
    <property type="protein sequence ID" value="CAG9086918.1"/>
    <property type="molecule type" value="Genomic_DNA"/>
</dbReference>
<dbReference type="GO" id="GO:0022857">
    <property type="term" value="F:transmembrane transporter activity"/>
    <property type="evidence" value="ECO:0007669"/>
    <property type="project" value="InterPro"/>
</dbReference>
<keyword evidence="3" id="KW-0812">Transmembrane</keyword>
<dbReference type="SUPFAM" id="SSF103473">
    <property type="entry name" value="MFS general substrate transporter"/>
    <property type="match status" value="1"/>
</dbReference>
<feature type="compositionally biased region" description="Polar residues" evidence="2">
    <location>
        <begin position="110"/>
        <end position="123"/>
    </location>
</feature>
<dbReference type="OrthoDB" id="2985014at2759"/>
<dbReference type="EMBL" id="CAJFDI010000001">
    <property type="protein sequence ID" value="CAD5210741.1"/>
    <property type="molecule type" value="Genomic_DNA"/>
</dbReference>
<protein>
    <submittedName>
        <fullName evidence="5">(pine wood nematode) hypothetical protein</fullName>
    </submittedName>
</protein>
<evidence type="ECO:0000313" key="6">
    <source>
        <dbReference type="Proteomes" id="UP000659654"/>
    </source>
</evidence>
<feature type="transmembrane region" description="Helical" evidence="3">
    <location>
        <begin position="448"/>
        <end position="473"/>
    </location>
</feature>
<evidence type="ECO:0000256" key="3">
    <source>
        <dbReference type="SAM" id="Phobius"/>
    </source>
</evidence>
<feature type="transmembrane region" description="Helical" evidence="3">
    <location>
        <begin position="193"/>
        <end position="212"/>
    </location>
</feature>
<feature type="transmembrane region" description="Helical" evidence="3">
    <location>
        <begin position="224"/>
        <end position="249"/>
    </location>
</feature>
<comment type="caution">
    <text evidence="5">The sequence shown here is derived from an EMBL/GenBank/DDBJ whole genome shotgun (WGS) entry which is preliminary data.</text>
</comment>
<gene>
    <name evidence="5" type="ORF">BXYJ_LOCUS2080</name>
</gene>
<dbReference type="InterPro" id="IPR011701">
    <property type="entry name" value="MFS"/>
</dbReference>
<keyword evidence="3" id="KW-1133">Transmembrane helix</keyword>
<organism evidence="5 6">
    <name type="scientific">Bursaphelenchus xylophilus</name>
    <name type="common">Pinewood nematode worm</name>
    <name type="synonym">Aphelenchoides xylophilus</name>
    <dbReference type="NCBI Taxonomy" id="6326"/>
    <lineage>
        <taxon>Eukaryota</taxon>
        <taxon>Metazoa</taxon>
        <taxon>Ecdysozoa</taxon>
        <taxon>Nematoda</taxon>
        <taxon>Chromadorea</taxon>
        <taxon>Rhabditida</taxon>
        <taxon>Tylenchina</taxon>
        <taxon>Tylenchomorpha</taxon>
        <taxon>Aphelenchoidea</taxon>
        <taxon>Aphelenchoididae</taxon>
        <taxon>Bursaphelenchus</taxon>
    </lineage>
</organism>
<dbReference type="Proteomes" id="UP000659654">
    <property type="component" value="Unassembled WGS sequence"/>
</dbReference>
<dbReference type="InterPro" id="IPR036259">
    <property type="entry name" value="MFS_trans_sf"/>
</dbReference>
<feature type="transmembrane region" description="Helical" evidence="3">
    <location>
        <begin position="143"/>
        <end position="172"/>
    </location>
</feature>
<name>A0A7I8XPW3_BURXY</name>
<proteinExistence type="predicted"/>
<dbReference type="AlphaFoldDB" id="A0A7I8XPW3"/>